<dbReference type="SUPFAM" id="SSF53383">
    <property type="entry name" value="PLP-dependent transferases"/>
    <property type="match status" value="1"/>
</dbReference>
<dbReference type="PANTHER" id="PTHR43713">
    <property type="entry name" value="GLUTAMATE-1-SEMIALDEHYDE 2,1-AMINOMUTASE"/>
    <property type="match status" value="1"/>
</dbReference>
<evidence type="ECO:0000313" key="4">
    <source>
        <dbReference type="EMBL" id="KAL2285008.1"/>
    </source>
</evidence>
<dbReference type="InterPro" id="IPR015424">
    <property type="entry name" value="PyrdxlP-dep_Trfase"/>
</dbReference>
<evidence type="ECO:0000256" key="2">
    <source>
        <dbReference type="ARBA" id="ARBA00022898"/>
    </source>
</evidence>
<sequence>MAPIAIEEHSPGGVEPKSKVEAAADESLRRALTAAQSRFVESHPKSKEQHEIAVSYLPGGNTRTLLHTSPFPLTMKCGKGPFVWDEDGHKYLDLVGELSAGIYGHSHPIIREAILATFDNVGLNLGSTTSQEHKYAALICERFNLERVRFANSGTEANMHAFNAVRVFTGKNKVAVFSGAYHGAVFSFGDGRVASNAVNREDWVIGKYNSVESARAVIEETPGLAAVVVEAMQGAGGGISGTEEFLFQIQESAKKVGAVFILDEVMTSRLAPHGLQGVLGLKPDLVTMGKYLGGGFAFGVFCGRQDIMAVYDPRSAGAVAHSGTFNNNTMTMHVGHAGLSKILTPEVNIAFNAKGDTYRQRLQEVTKGTKCSITGRGALWVVHFSDTGLRDIRSVEDVSERHDLHDLFWFEMLEDGYWIHRRGSIALILDTPDEELARFVECVEKFLERHKAILKL</sequence>
<gene>
    <name evidence="4" type="ORF">FJTKL_08539</name>
</gene>
<evidence type="ECO:0000313" key="5">
    <source>
        <dbReference type="Proteomes" id="UP001600888"/>
    </source>
</evidence>
<dbReference type="Gene3D" id="3.90.1150.10">
    <property type="entry name" value="Aspartate Aminotransferase, domain 1"/>
    <property type="match status" value="1"/>
</dbReference>
<evidence type="ECO:0000256" key="1">
    <source>
        <dbReference type="ARBA" id="ARBA00001933"/>
    </source>
</evidence>
<reference evidence="4 5" key="1">
    <citation type="submission" date="2024-03" db="EMBL/GenBank/DDBJ databases">
        <title>A high-quality draft genome sequence of Diaporthe vaccinii, a causative agent of upright dieback and viscid rot disease in cranberry plants.</title>
        <authorList>
            <person name="Sarrasin M."/>
            <person name="Lang B.F."/>
            <person name="Burger G."/>
        </authorList>
    </citation>
    <scope>NUCLEOTIDE SEQUENCE [LARGE SCALE GENOMIC DNA]</scope>
    <source>
        <strain evidence="4 5">IS7</strain>
    </source>
</reference>
<keyword evidence="5" id="KW-1185">Reference proteome</keyword>
<comment type="cofactor">
    <cofactor evidence="1">
        <name>pyridoxal 5'-phosphate</name>
        <dbReference type="ChEBI" id="CHEBI:597326"/>
    </cofactor>
</comment>
<evidence type="ECO:0000256" key="3">
    <source>
        <dbReference type="RuleBase" id="RU003560"/>
    </source>
</evidence>
<dbReference type="InterPro" id="IPR015422">
    <property type="entry name" value="PyrdxlP-dep_Trfase_small"/>
</dbReference>
<dbReference type="InterPro" id="IPR015421">
    <property type="entry name" value="PyrdxlP-dep_Trfase_major"/>
</dbReference>
<organism evidence="4 5">
    <name type="scientific">Diaporthe vaccinii</name>
    <dbReference type="NCBI Taxonomy" id="105482"/>
    <lineage>
        <taxon>Eukaryota</taxon>
        <taxon>Fungi</taxon>
        <taxon>Dikarya</taxon>
        <taxon>Ascomycota</taxon>
        <taxon>Pezizomycotina</taxon>
        <taxon>Sordariomycetes</taxon>
        <taxon>Sordariomycetidae</taxon>
        <taxon>Diaporthales</taxon>
        <taxon>Diaporthaceae</taxon>
        <taxon>Diaporthe</taxon>
        <taxon>Diaporthe eres species complex</taxon>
    </lineage>
</organism>
<dbReference type="Proteomes" id="UP001600888">
    <property type="component" value="Unassembled WGS sequence"/>
</dbReference>
<dbReference type="Gene3D" id="3.40.640.10">
    <property type="entry name" value="Type I PLP-dependent aspartate aminotransferase-like (Major domain)"/>
    <property type="match status" value="1"/>
</dbReference>
<evidence type="ECO:0008006" key="6">
    <source>
        <dbReference type="Google" id="ProtNLM"/>
    </source>
</evidence>
<comment type="caution">
    <text evidence="4">The sequence shown here is derived from an EMBL/GenBank/DDBJ whole genome shotgun (WGS) entry which is preliminary data.</text>
</comment>
<keyword evidence="2 3" id="KW-0663">Pyridoxal phosphate</keyword>
<proteinExistence type="inferred from homology"/>
<name>A0ABR4ERD8_9PEZI</name>
<dbReference type="Pfam" id="PF00202">
    <property type="entry name" value="Aminotran_3"/>
    <property type="match status" value="2"/>
</dbReference>
<dbReference type="InterPro" id="IPR005814">
    <property type="entry name" value="Aminotrans_3"/>
</dbReference>
<dbReference type="EMBL" id="JBAWTH010000033">
    <property type="protein sequence ID" value="KAL2285008.1"/>
    <property type="molecule type" value="Genomic_DNA"/>
</dbReference>
<dbReference type="PANTHER" id="PTHR43713:SF3">
    <property type="entry name" value="GLUTAMATE-1-SEMIALDEHYDE 2,1-AMINOMUTASE 1, CHLOROPLASTIC-RELATED"/>
    <property type="match status" value="1"/>
</dbReference>
<comment type="similarity">
    <text evidence="3">Belongs to the class-III pyridoxal-phosphate-dependent aminotransferase family.</text>
</comment>
<accession>A0ABR4ERD8</accession>
<protein>
    <recommendedName>
        <fullName evidence="6">Glutamate-1-semialdehyde 2,1-aminomutase</fullName>
    </recommendedName>
</protein>